<organism evidence="1">
    <name type="scientific">freshwater metagenome</name>
    <dbReference type="NCBI Taxonomy" id="449393"/>
    <lineage>
        <taxon>unclassified sequences</taxon>
        <taxon>metagenomes</taxon>
        <taxon>ecological metagenomes</taxon>
    </lineage>
</organism>
<dbReference type="GO" id="GO:0005737">
    <property type="term" value="C:cytoplasm"/>
    <property type="evidence" value="ECO:0007669"/>
    <property type="project" value="TreeGrafter"/>
</dbReference>
<reference evidence="1" key="1">
    <citation type="submission" date="2020-05" db="EMBL/GenBank/DDBJ databases">
        <authorList>
            <person name="Chiriac C."/>
            <person name="Salcher M."/>
            <person name="Ghai R."/>
            <person name="Kavagutti S V."/>
        </authorList>
    </citation>
    <scope>NUCLEOTIDE SEQUENCE</scope>
</reference>
<evidence type="ECO:0000313" key="1">
    <source>
        <dbReference type="EMBL" id="CAB4575939.1"/>
    </source>
</evidence>
<sequence length="127" mass="14466">MSNWSRPGHESRHNRLYWLQCDYLGFGSAAHSHRAGRRWWNVRTPERYIAAVDEGRSTEASGETLDADTRRIEGLQLALRMREGVAVDAFDPDDLVELDGLVVVRDGRAVLTRHGRLLANEVSLRVR</sequence>
<name>A0A6J6EKL6_9ZZZZ</name>
<dbReference type="InterPro" id="IPR058240">
    <property type="entry name" value="rSAM_sf"/>
</dbReference>
<dbReference type="PANTHER" id="PTHR13932:SF5">
    <property type="entry name" value="RADICAL S-ADENOSYL METHIONINE DOMAIN-CONTAINING PROTEIN 1, MITOCHONDRIAL"/>
    <property type="match status" value="1"/>
</dbReference>
<gene>
    <name evidence="1" type="ORF">UFOPK1493_02709</name>
</gene>
<dbReference type="EMBL" id="CAEZSR010000121">
    <property type="protein sequence ID" value="CAB4575939.1"/>
    <property type="molecule type" value="Genomic_DNA"/>
</dbReference>
<dbReference type="InterPro" id="IPR034505">
    <property type="entry name" value="Coproporphyrinogen-III_oxidase"/>
</dbReference>
<dbReference type="GO" id="GO:0006779">
    <property type="term" value="P:porphyrin-containing compound biosynthetic process"/>
    <property type="evidence" value="ECO:0007669"/>
    <property type="project" value="TreeGrafter"/>
</dbReference>
<dbReference type="PANTHER" id="PTHR13932">
    <property type="entry name" value="COPROPORPHYRINIGEN III OXIDASE"/>
    <property type="match status" value="1"/>
</dbReference>
<proteinExistence type="predicted"/>
<protein>
    <submittedName>
        <fullName evidence="1">Unannotated protein</fullName>
    </submittedName>
</protein>
<dbReference type="AlphaFoldDB" id="A0A6J6EKL6"/>
<accession>A0A6J6EKL6</accession>
<dbReference type="GO" id="GO:0051539">
    <property type="term" value="F:4 iron, 4 sulfur cluster binding"/>
    <property type="evidence" value="ECO:0007669"/>
    <property type="project" value="TreeGrafter"/>
</dbReference>
<dbReference type="SUPFAM" id="SSF102114">
    <property type="entry name" value="Radical SAM enzymes"/>
    <property type="match status" value="1"/>
</dbReference>